<evidence type="ECO:0000256" key="1">
    <source>
        <dbReference type="SAM" id="Phobius"/>
    </source>
</evidence>
<comment type="caution">
    <text evidence="2">The sequence shown here is derived from an EMBL/GenBank/DDBJ whole genome shotgun (WGS) entry which is preliminary data.</text>
</comment>
<feature type="transmembrane region" description="Helical" evidence="1">
    <location>
        <begin position="192"/>
        <end position="213"/>
    </location>
</feature>
<feature type="transmembrane region" description="Helical" evidence="1">
    <location>
        <begin position="76"/>
        <end position="98"/>
    </location>
</feature>
<sequence length="319" mass="35613">MPDWNSPEEIAADAVIFVKVMHCVSGLYIWEYAVSLDFEWSFLSGKKRFNWPMLFYFLGRYFALFSTFGIEIDCQALYQWLAIGGQFTVGLASINLAIRAMVIWSMNRYVVGSLCLIIAGHWAVLMQGVIVKAVWVPGSGCVTTAARSRDIAASFIYSVCLDFVVLVLCGWKLFRSDYSRSQLMNMMFRDGLFYFVIASFVNLPAAVISTLGLNQVMDIMFDLPAALISMAVACRAVRRLSNFSHTTPAIYMTTTNPTSPSGRSREVAPFGIARTTSDGVHVQMDTYVVSDDAQSERVSNKDIKLDSFERRKTSADIAV</sequence>
<feature type="transmembrane region" description="Helical" evidence="1">
    <location>
        <begin position="151"/>
        <end position="171"/>
    </location>
</feature>
<dbReference type="Proteomes" id="UP001212997">
    <property type="component" value="Unassembled WGS sequence"/>
</dbReference>
<organism evidence="2 3">
    <name type="scientific">Meripilus lineatus</name>
    <dbReference type="NCBI Taxonomy" id="2056292"/>
    <lineage>
        <taxon>Eukaryota</taxon>
        <taxon>Fungi</taxon>
        <taxon>Dikarya</taxon>
        <taxon>Basidiomycota</taxon>
        <taxon>Agaricomycotina</taxon>
        <taxon>Agaricomycetes</taxon>
        <taxon>Polyporales</taxon>
        <taxon>Meripilaceae</taxon>
        <taxon>Meripilus</taxon>
    </lineage>
</organism>
<reference evidence="2" key="1">
    <citation type="submission" date="2022-07" db="EMBL/GenBank/DDBJ databases">
        <title>Genome Sequence of Physisporinus lineatus.</title>
        <authorList>
            <person name="Buettner E."/>
        </authorList>
    </citation>
    <scope>NUCLEOTIDE SEQUENCE</scope>
    <source>
        <strain evidence="2">VT162</strain>
    </source>
</reference>
<evidence type="ECO:0000313" key="3">
    <source>
        <dbReference type="Proteomes" id="UP001212997"/>
    </source>
</evidence>
<keyword evidence="3" id="KW-1185">Reference proteome</keyword>
<keyword evidence="1" id="KW-0472">Membrane</keyword>
<evidence type="ECO:0000313" key="2">
    <source>
        <dbReference type="EMBL" id="KAJ3489930.1"/>
    </source>
</evidence>
<proteinExistence type="predicted"/>
<accession>A0AAD5VE79</accession>
<dbReference type="EMBL" id="JANAWD010000036">
    <property type="protein sequence ID" value="KAJ3489930.1"/>
    <property type="molecule type" value="Genomic_DNA"/>
</dbReference>
<protein>
    <submittedName>
        <fullName evidence="2">Uncharacterized protein</fullName>
    </submittedName>
</protein>
<name>A0AAD5VE79_9APHY</name>
<gene>
    <name evidence="2" type="ORF">NLI96_g1795</name>
</gene>
<feature type="transmembrane region" description="Helical" evidence="1">
    <location>
        <begin position="51"/>
        <end position="70"/>
    </location>
</feature>
<feature type="transmembrane region" description="Helical" evidence="1">
    <location>
        <begin position="110"/>
        <end position="131"/>
    </location>
</feature>
<keyword evidence="1" id="KW-0812">Transmembrane</keyword>
<feature type="transmembrane region" description="Helical" evidence="1">
    <location>
        <begin position="12"/>
        <end position="30"/>
    </location>
</feature>
<keyword evidence="1" id="KW-1133">Transmembrane helix</keyword>
<dbReference type="AlphaFoldDB" id="A0AAD5VE79"/>